<keyword evidence="3" id="KW-1185">Reference proteome</keyword>
<evidence type="ECO:0000256" key="1">
    <source>
        <dbReference type="SAM" id="MobiDB-lite"/>
    </source>
</evidence>
<gene>
    <name evidence="2" type="ORF">EYF80_029754</name>
</gene>
<reference evidence="2 3" key="1">
    <citation type="submission" date="2019-03" db="EMBL/GenBank/DDBJ databases">
        <title>First draft genome of Liparis tanakae, snailfish: a comprehensive survey of snailfish specific genes.</title>
        <authorList>
            <person name="Kim W."/>
            <person name="Song I."/>
            <person name="Jeong J.-H."/>
            <person name="Kim D."/>
            <person name="Kim S."/>
            <person name="Ryu S."/>
            <person name="Song J.Y."/>
            <person name="Lee S.K."/>
        </authorList>
    </citation>
    <scope>NUCLEOTIDE SEQUENCE [LARGE SCALE GENOMIC DNA]</scope>
    <source>
        <tissue evidence="2">Muscle</tissue>
    </source>
</reference>
<dbReference type="AlphaFoldDB" id="A0A4Z2H2H4"/>
<name>A0A4Z2H2H4_9TELE</name>
<organism evidence="2 3">
    <name type="scientific">Liparis tanakae</name>
    <name type="common">Tanaka's snailfish</name>
    <dbReference type="NCBI Taxonomy" id="230148"/>
    <lineage>
        <taxon>Eukaryota</taxon>
        <taxon>Metazoa</taxon>
        <taxon>Chordata</taxon>
        <taxon>Craniata</taxon>
        <taxon>Vertebrata</taxon>
        <taxon>Euteleostomi</taxon>
        <taxon>Actinopterygii</taxon>
        <taxon>Neopterygii</taxon>
        <taxon>Teleostei</taxon>
        <taxon>Neoteleostei</taxon>
        <taxon>Acanthomorphata</taxon>
        <taxon>Eupercaria</taxon>
        <taxon>Perciformes</taxon>
        <taxon>Cottioidei</taxon>
        <taxon>Cottales</taxon>
        <taxon>Liparidae</taxon>
        <taxon>Liparis</taxon>
    </lineage>
</organism>
<evidence type="ECO:0000313" key="2">
    <source>
        <dbReference type="EMBL" id="TNN59996.1"/>
    </source>
</evidence>
<accession>A0A4Z2H2H4</accession>
<comment type="caution">
    <text evidence="2">The sequence shown here is derived from an EMBL/GenBank/DDBJ whole genome shotgun (WGS) entry which is preliminary data.</text>
</comment>
<dbReference type="EMBL" id="SRLO01000342">
    <property type="protein sequence ID" value="TNN59996.1"/>
    <property type="molecule type" value="Genomic_DNA"/>
</dbReference>
<evidence type="ECO:0000313" key="3">
    <source>
        <dbReference type="Proteomes" id="UP000314294"/>
    </source>
</evidence>
<sequence length="184" mass="20760">MGLPVHHCQPESQPLSVGLGSETDKKNTGTIVRAKNKKKVAFARKLQHAYKEVISGHDDCCGPLPHLFLDVLDEEGGSPQVVNREAEEALDLFLMEVHDWLRIYLPINTEPDWNRPQAQHVRCSVRGMSGTTQSQLTYSVIFLASSVHAVEELAEKTRYPLFETFIFLYSYDGVGIREYATKDL</sequence>
<protein>
    <submittedName>
        <fullName evidence="2">Uncharacterized protein</fullName>
    </submittedName>
</protein>
<feature type="region of interest" description="Disordered" evidence="1">
    <location>
        <begin position="1"/>
        <end position="29"/>
    </location>
</feature>
<proteinExistence type="predicted"/>
<dbReference type="Proteomes" id="UP000314294">
    <property type="component" value="Unassembled WGS sequence"/>
</dbReference>